<name>A0A2H0V267_9BACT</name>
<dbReference type="EMBL" id="PFAR01000025">
    <property type="protein sequence ID" value="PIR93186.1"/>
    <property type="molecule type" value="Genomic_DNA"/>
</dbReference>
<gene>
    <name evidence="2" type="ORF">COT99_02225</name>
</gene>
<keyword evidence="1" id="KW-0732">Signal</keyword>
<dbReference type="AlphaFoldDB" id="A0A2H0V267"/>
<dbReference type="Proteomes" id="UP000228626">
    <property type="component" value="Unassembled WGS sequence"/>
</dbReference>
<reference evidence="3" key="1">
    <citation type="submission" date="2017-09" db="EMBL/GenBank/DDBJ databases">
        <title>Depth-based differentiation of microbial function through sediment-hosted aquifers and enrichment of novel symbionts in the deep terrestrial subsurface.</title>
        <authorList>
            <person name="Probst A.J."/>
            <person name="Ladd B."/>
            <person name="Jarett J.K."/>
            <person name="Geller-Mcgrath D.E."/>
            <person name="Sieber C.M.K."/>
            <person name="Emerson J.B."/>
            <person name="Anantharaman K."/>
            <person name="Thomas B.C."/>
            <person name="Malmstrom R."/>
            <person name="Stieglmeier M."/>
            <person name="Klingl A."/>
            <person name="Woyke T."/>
            <person name="Ryan C.M."/>
            <person name="Banfield J.F."/>
        </authorList>
    </citation>
    <scope>NUCLEOTIDE SEQUENCE [LARGE SCALE GENOMIC DNA]</scope>
</reference>
<organism evidence="2 3">
    <name type="scientific">Candidatus Falkowbacteria bacterium CG10_big_fil_rev_8_21_14_0_10_43_10</name>
    <dbReference type="NCBI Taxonomy" id="1974567"/>
    <lineage>
        <taxon>Bacteria</taxon>
        <taxon>Candidatus Falkowiibacteriota</taxon>
    </lineage>
</organism>
<evidence type="ECO:0000313" key="3">
    <source>
        <dbReference type="Proteomes" id="UP000228626"/>
    </source>
</evidence>
<sequence length="202" mass="22491">MKKLGMITIALLIFQQAVAQESSLSLKKIINDFTVSSNVETATVAIEAVTVCFSENGIPVSSSEKINFSFTPEEHFVPKMACYHVIVDGSQTINGNDFYIVSRTKKEGIFFGGLFQVSPGPKLSAVIYNPGEDVLIGKKITYEKPYIVIWHNHEFPPSLFNIKTGSFLPRHDVSPVTGSAPQHHPSKLEDIAKFLYLYTHQR</sequence>
<proteinExistence type="predicted"/>
<accession>A0A2H0V267</accession>
<evidence type="ECO:0008006" key="4">
    <source>
        <dbReference type="Google" id="ProtNLM"/>
    </source>
</evidence>
<feature type="chain" id="PRO_5013614659" description="LTD domain-containing protein" evidence="1">
    <location>
        <begin position="20"/>
        <end position="202"/>
    </location>
</feature>
<protein>
    <recommendedName>
        <fullName evidence="4">LTD domain-containing protein</fullName>
    </recommendedName>
</protein>
<evidence type="ECO:0000313" key="2">
    <source>
        <dbReference type="EMBL" id="PIR93186.1"/>
    </source>
</evidence>
<evidence type="ECO:0000256" key="1">
    <source>
        <dbReference type="SAM" id="SignalP"/>
    </source>
</evidence>
<comment type="caution">
    <text evidence="2">The sequence shown here is derived from an EMBL/GenBank/DDBJ whole genome shotgun (WGS) entry which is preliminary data.</text>
</comment>
<feature type="signal peptide" evidence="1">
    <location>
        <begin position="1"/>
        <end position="19"/>
    </location>
</feature>